<reference evidence="2 3" key="2">
    <citation type="journal article" date="2010" name="Stand. Genomic Sci.">
        <title>Complete genome sequence of Kribbella flavida type strain (IFO 14399).</title>
        <authorList>
            <person name="Pukall R."/>
            <person name="Lapidus A."/>
            <person name="Glavina Del Rio T."/>
            <person name="Copeland A."/>
            <person name="Tice H."/>
            <person name="Cheng J.-F."/>
            <person name="Lucas S."/>
            <person name="Chen F."/>
            <person name="Nolan M."/>
            <person name="LaButti K."/>
            <person name="Pati A."/>
            <person name="Ivanova N."/>
            <person name="Mavrommatis K."/>
            <person name="Mikhailova N."/>
            <person name="Pitluck S."/>
            <person name="Bruce D."/>
            <person name="Goodwin L."/>
            <person name="Land M."/>
            <person name="Hauser L."/>
            <person name="Chang Y.-J."/>
            <person name="Jeffries C.D."/>
            <person name="Chen A."/>
            <person name="Palaniappan K."/>
            <person name="Chain P."/>
            <person name="Rohde M."/>
            <person name="Goeker M."/>
            <person name="Bristow J."/>
            <person name="Eisen J.A."/>
            <person name="Markowitz V."/>
            <person name="Hugenholtz P."/>
            <person name="Kyrpides N.C."/>
            <person name="Klenk H.-P."/>
            <person name="Brettin T."/>
        </authorList>
    </citation>
    <scope>NUCLEOTIDE SEQUENCE [LARGE SCALE GENOMIC DNA]</scope>
    <source>
        <strain evidence="3">DSM 17836 / JCM 10339 / NBRC 14399</strain>
    </source>
</reference>
<sequence length="193" mass="20237">MLGPAAVGPWFVPEVGVRPVLADVVAHSLGVMWAWQLVLAVGFGIGSAVVPVLNAEAYVLGVGVSGALDPVVAAVGVSVGQTIGKVAMFLAVRHRPGYTAKKSKEPKQVDLDSRWGRFVQWNRDVSKRLLDALSDRRWGIPVTLLSASVGIPPLYGVALIAGASRMGVLTFSLSVLAGRLARFVTLALGVGLF</sequence>
<evidence type="ECO:0000313" key="3">
    <source>
        <dbReference type="Proteomes" id="UP000007967"/>
    </source>
</evidence>
<proteinExistence type="predicted"/>
<protein>
    <submittedName>
        <fullName evidence="2">Uncharacterized protein</fullName>
    </submittedName>
</protein>
<dbReference type="AlphaFoldDB" id="D2Q0W9"/>
<reference evidence="3" key="1">
    <citation type="submission" date="2009-09" db="EMBL/GenBank/DDBJ databases">
        <title>The complete genome of Kribbella flavida DSM 17836.</title>
        <authorList>
            <consortium name="US DOE Joint Genome Institute (JGI-PGF)"/>
            <person name="Lucas S."/>
            <person name="Copeland A."/>
            <person name="Lapidus A."/>
            <person name="Glavina del Rio T."/>
            <person name="Dalin E."/>
            <person name="Tice H."/>
            <person name="Bruce D."/>
            <person name="Goodwin L."/>
            <person name="Pitluck S."/>
            <person name="Kyrpides N."/>
            <person name="Mavromatis K."/>
            <person name="Ivanova N."/>
            <person name="Saunders E."/>
            <person name="Brettin T."/>
            <person name="Detter J.C."/>
            <person name="Han C."/>
            <person name="Larimer F."/>
            <person name="Land M."/>
            <person name="Hauser L."/>
            <person name="Markowitz V."/>
            <person name="Cheng J.-F."/>
            <person name="Hugenholtz P."/>
            <person name="Woyke T."/>
            <person name="Wu D."/>
            <person name="Pukall R."/>
            <person name="Klenk H.-P."/>
            <person name="Eisen J.A."/>
        </authorList>
    </citation>
    <scope>NUCLEOTIDE SEQUENCE [LARGE SCALE GENOMIC DNA]</scope>
    <source>
        <strain evidence="3">DSM 17836 / JCM 10339 / NBRC 14399</strain>
    </source>
</reference>
<dbReference type="STRING" id="479435.Kfla_6678"/>
<dbReference type="EMBL" id="CP001736">
    <property type="protein sequence ID" value="ADB35670.1"/>
    <property type="molecule type" value="Genomic_DNA"/>
</dbReference>
<dbReference type="eggNOG" id="COG1238">
    <property type="taxonomic scope" value="Bacteria"/>
</dbReference>
<dbReference type="Proteomes" id="UP000007967">
    <property type="component" value="Chromosome"/>
</dbReference>
<accession>D2Q0W9</accession>
<dbReference type="HOGENOM" id="CLU_132474_1_0_11"/>
<feature type="transmembrane region" description="Helical" evidence="1">
    <location>
        <begin position="37"/>
        <end position="59"/>
    </location>
</feature>
<evidence type="ECO:0000313" key="2">
    <source>
        <dbReference type="EMBL" id="ADB35670.1"/>
    </source>
</evidence>
<feature type="transmembrane region" description="Helical" evidence="1">
    <location>
        <begin position="168"/>
        <end position="192"/>
    </location>
</feature>
<gene>
    <name evidence="2" type="ordered locus">Kfla_6678</name>
</gene>
<organism evidence="2 3">
    <name type="scientific">Kribbella flavida (strain DSM 17836 / JCM 10339 / NBRC 14399)</name>
    <dbReference type="NCBI Taxonomy" id="479435"/>
    <lineage>
        <taxon>Bacteria</taxon>
        <taxon>Bacillati</taxon>
        <taxon>Actinomycetota</taxon>
        <taxon>Actinomycetes</taxon>
        <taxon>Propionibacteriales</taxon>
        <taxon>Kribbellaceae</taxon>
        <taxon>Kribbella</taxon>
    </lineage>
</organism>
<keyword evidence="1" id="KW-0472">Membrane</keyword>
<dbReference type="KEGG" id="kfl:Kfla_6678"/>
<name>D2Q0W9_KRIFD</name>
<evidence type="ECO:0000256" key="1">
    <source>
        <dbReference type="SAM" id="Phobius"/>
    </source>
</evidence>
<keyword evidence="1" id="KW-0812">Transmembrane</keyword>
<feature type="transmembrane region" description="Helical" evidence="1">
    <location>
        <begin position="138"/>
        <end position="162"/>
    </location>
</feature>
<keyword evidence="1" id="KW-1133">Transmembrane helix</keyword>
<keyword evidence="3" id="KW-1185">Reference proteome</keyword>